<feature type="region of interest" description="Disordered" evidence="1">
    <location>
        <begin position="1"/>
        <end position="22"/>
    </location>
</feature>
<proteinExistence type="predicted"/>
<accession>A0ABN3C754</accession>
<dbReference type="Proteomes" id="UP001501391">
    <property type="component" value="Unassembled WGS sequence"/>
</dbReference>
<reference evidence="2 3" key="1">
    <citation type="journal article" date="2019" name="Int. J. Syst. Evol. Microbiol.">
        <title>The Global Catalogue of Microorganisms (GCM) 10K type strain sequencing project: providing services to taxonomists for standard genome sequencing and annotation.</title>
        <authorList>
            <consortium name="The Broad Institute Genomics Platform"/>
            <consortium name="The Broad Institute Genome Sequencing Center for Infectious Disease"/>
            <person name="Wu L."/>
            <person name="Ma J."/>
        </authorList>
    </citation>
    <scope>NUCLEOTIDE SEQUENCE [LARGE SCALE GENOMIC DNA]</scope>
    <source>
        <strain evidence="2 3">JCM 14924</strain>
    </source>
</reference>
<comment type="caution">
    <text evidence="2">The sequence shown here is derived from an EMBL/GenBank/DDBJ whole genome shotgun (WGS) entry which is preliminary data.</text>
</comment>
<gene>
    <name evidence="2" type="ORF">GCM10009787_75270</name>
</gene>
<dbReference type="EMBL" id="BAAAOQ010000039">
    <property type="protein sequence ID" value="GAA2205179.1"/>
    <property type="molecule type" value="Genomic_DNA"/>
</dbReference>
<name>A0ABN3C754_9ACTN</name>
<sequence>MEHTVEGVEREAARVSGRPGRDPQTPVLAFVEVIPDGDPGEYARRLRDVLVAVFRLAVEADFDMDQVPVETVPGWFVQVCQGGAATDPFAVDGQARYSERTGDGPWEIQDWLSRFDPELEARGWAFWDLTHSTVGEGRLNVWLDTWGEPFFSWEELRWLLYTCGADSVADPVVTEADAWEQERSA</sequence>
<evidence type="ECO:0000313" key="3">
    <source>
        <dbReference type="Proteomes" id="UP001501391"/>
    </source>
</evidence>
<evidence type="ECO:0000313" key="2">
    <source>
        <dbReference type="EMBL" id="GAA2205179.1"/>
    </source>
</evidence>
<keyword evidence="3" id="KW-1185">Reference proteome</keyword>
<organism evidence="2 3">
    <name type="scientific">Streptomyces bangladeshensis</name>
    <dbReference type="NCBI Taxonomy" id="295352"/>
    <lineage>
        <taxon>Bacteria</taxon>
        <taxon>Bacillati</taxon>
        <taxon>Actinomycetota</taxon>
        <taxon>Actinomycetes</taxon>
        <taxon>Kitasatosporales</taxon>
        <taxon>Streptomycetaceae</taxon>
        <taxon>Streptomyces</taxon>
    </lineage>
</organism>
<evidence type="ECO:0000256" key="1">
    <source>
        <dbReference type="SAM" id="MobiDB-lite"/>
    </source>
</evidence>
<protein>
    <submittedName>
        <fullName evidence="2">Uncharacterized protein</fullName>
    </submittedName>
</protein>
<feature type="compositionally biased region" description="Basic and acidic residues" evidence="1">
    <location>
        <begin position="1"/>
        <end position="13"/>
    </location>
</feature>